<evidence type="ECO:0000313" key="1">
    <source>
        <dbReference type="EMBL" id="MFC0348186.1"/>
    </source>
</evidence>
<reference evidence="1 2" key="1">
    <citation type="submission" date="2024-09" db="EMBL/GenBank/DDBJ databases">
        <authorList>
            <person name="Sun Q."/>
            <person name="Mori K."/>
        </authorList>
    </citation>
    <scope>NUCLEOTIDE SEQUENCE [LARGE SCALE GENOMIC DNA]</scope>
    <source>
        <strain evidence="1 2">CCM 8677</strain>
    </source>
</reference>
<evidence type="ECO:0000313" key="2">
    <source>
        <dbReference type="Proteomes" id="UP001589844"/>
    </source>
</evidence>
<accession>A0ABV6I8N1</accession>
<dbReference type="Proteomes" id="UP001589844">
    <property type="component" value="Unassembled WGS sequence"/>
</dbReference>
<dbReference type="RefSeq" id="WP_390209202.1">
    <property type="nucleotide sequence ID" value="NZ_JBHLXJ010000002.1"/>
</dbReference>
<organism evidence="1 2">
    <name type="scientific">Undibacterium danionis</name>
    <dbReference type="NCBI Taxonomy" id="1812100"/>
    <lineage>
        <taxon>Bacteria</taxon>
        <taxon>Pseudomonadati</taxon>
        <taxon>Pseudomonadota</taxon>
        <taxon>Betaproteobacteria</taxon>
        <taxon>Burkholderiales</taxon>
        <taxon>Oxalobacteraceae</taxon>
        <taxon>Undibacterium</taxon>
    </lineage>
</organism>
<name>A0ABV6I8N1_9BURK</name>
<proteinExistence type="predicted"/>
<sequence>MKELDQIEIESVSGADWSKFLFLADMVIDLWNGFLAGGKDGWGQDSIPDTELTCYANDPIRWP</sequence>
<dbReference type="EMBL" id="JBHLXJ010000002">
    <property type="protein sequence ID" value="MFC0348186.1"/>
    <property type="molecule type" value="Genomic_DNA"/>
</dbReference>
<gene>
    <name evidence="1" type="ORF">ACFFJH_00040</name>
</gene>
<protein>
    <submittedName>
        <fullName evidence="1">Uncharacterized protein</fullName>
    </submittedName>
</protein>
<keyword evidence="2" id="KW-1185">Reference proteome</keyword>
<comment type="caution">
    <text evidence="1">The sequence shown here is derived from an EMBL/GenBank/DDBJ whole genome shotgun (WGS) entry which is preliminary data.</text>
</comment>